<feature type="chain" id="PRO_5044334787" evidence="1">
    <location>
        <begin position="22"/>
        <end position="121"/>
    </location>
</feature>
<accession>A0AB37R0S4</accession>
<dbReference type="AlphaFoldDB" id="A0AB37R0S4"/>
<sequence>MRISKAVIVSAVLLQSSALLASNGPAQISMELLVSASFAKARVCQAHSSVFEQVSEARNQGRSKEFVQDAMDSKTSTDIQAIIDAVYQGKAESDGAEAYFKNCLASAEQEVMGDIKKLPSQ</sequence>
<keyword evidence="1" id="KW-0732">Signal</keyword>
<comment type="caution">
    <text evidence="2">The sequence shown here is derived from an EMBL/GenBank/DDBJ whole genome shotgun (WGS) entry which is preliminary data.</text>
</comment>
<proteinExistence type="predicted"/>
<dbReference type="EMBL" id="RBTW01000347">
    <property type="protein sequence ID" value="RMU14088.1"/>
    <property type="molecule type" value="Genomic_DNA"/>
</dbReference>
<feature type="signal peptide" evidence="1">
    <location>
        <begin position="1"/>
        <end position="21"/>
    </location>
</feature>
<evidence type="ECO:0000256" key="1">
    <source>
        <dbReference type="SAM" id="SignalP"/>
    </source>
</evidence>
<evidence type="ECO:0000313" key="2">
    <source>
        <dbReference type="EMBL" id="RMU14088.1"/>
    </source>
</evidence>
<name>A0AB37R0S4_PSEAV</name>
<organism evidence="2 3">
    <name type="scientific">Pseudomonas amygdali pv. lachrymans</name>
    <name type="common">Pseudomonas syringae pv. lachrymans</name>
    <dbReference type="NCBI Taxonomy" id="53707"/>
    <lineage>
        <taxon>Bacteria</taxon>
        <taxon>Pseudomonadati</taxon>
        <taxon>Pseudomonadota</taxon>
        <taxon>Gammaproteobacteria</taxon>
        <taxon>Pseudomonadales</taxon>
        <taxon>Pseudomonadaceae</taxon>
        <taxon>Pseudomonas</taxon>
        <taxon>Pseudomonas amygdali</taxon>
    </lineage>
</organism>
<dbReference type="Proteomes" id="UP000271817">
    <property type="component" value="Unassembled WGS sequence"/>
</dbReference>
<dbReference type="RefSeq" id="WP_046835465.1">
    <property type="nucleotide sequence ID" value="NZ_CP127045.1"/>
</dbReference>
<evidence type="ECO:0000313" key="3">
    <source>
        <dbReference type="Proteomes" id="UP000271817"/>
    </source>
</evidence>
<protein>
    <submittedName>
        <fullName evidence="2">Uncharacterized protein</fullName>
    </submittedName>
</protein>
<reference evidence="2 3" key="1">
    <citation type="submission" date="2018-08" db="EMBL/GenBank/DDBJ databases">
        <title>Recombination of ecologically and evolutionarily significant loci maintains genetic cohesion in the Pseudomonas syringae species complex.</title>
        <authorList>
            <person name="Dillon M."/>
            <person name="Thakur S."/>
            <person name="Almeida R.N.D."/>
            <person name="Weir B.S."/>
            <person name="Guttman D.S."/>
        </authorList>
    </citation>
    <scope>NUCLEOTIDE SEQUENCE [LARGE SCALE GENOMIC DNA]</scope>
    <source>
        <strain evidence="2 3">ICMP 3402</strain>
    </source>
</reference>
<gene>
    <name evidence="2" type="ORF">ALP33_102717</name>
</gene>